<dbReference type="PANTHER" id="PTHR23542">
    <property type="match status" value="1"/>
</dbReference>
<dbReference type="Gene3D" id="1.20.1250.20">
    <property type="entry name" value="MFS general substrate transporter like domains"/>
    <property type="match status" value="1"/>
</dbReference>
<feature type="transmembrane region" description="Helical" evidence="2">
    <location>
        <begin position="175"/>
        <end position="195"/>
    </location>
</feature>
<feature type="transmembrane region" description="Helical" evidence="2">
    <location>
        <begin position="336"/>
        <end position="359"/>
    </location>
</feature>
<feature type="region of interest" description="Disordered" evidence="1">
    <location>
        <begin position="397"/>
        <end position="424"/>
    </location>
</feature>
<evidence type="ECO:0000256" key="1">
    <source>
        <dbReference type="SAM" id="MobiDB-lite"/>
    </source>
</evidence>
<evidence type="ECO:0000313" key="4">
    <source>
        <dbReference type="Proteomes" id="UP001241758"/>
    </source>
</evidence>
<feature type="compositionally biased region" description="Basic and acidic residues" evidence="1">
    <location>
        <begin position="414"/>
        <end position="424"/>
    </location>
</feature>
<feature type="transmembrane region" description="Helical" evidence="2">
    <location>
        <begin position="365"/>
        <end position="387"/>
    </location>
</feature>
<feature type="transmembrane region" description="Helical" evidence="2">
    <location>
        <begin position="279"/>
        <end position="296"/>
    </location>
</feature>
<dbReference type="EMBL" id="JASCTH010000025">
    <property type="protein sequence ID" value="MDI6103450.1"/>
    <property type="molecule type" value="Genomic_DNA"/>
</dbReference>
<name>A0ABT6WUM6_9ACTN</name>
<gene>
    <name evidence="3" type="ORF">QLQ12_33060</name>
</gene>
<keyword evidence="2" id="KW-0472">Membrane</keyword>
<proteinExistence type="predicted"/>
<protein>
    <submittedName>
        <fullName evidence="3">MFS transporter</fullName>
    </submittedName>
</protein>
<organism evidence="3 4">
    <name type="scientific">Actinoplanes sandaracinus</name>
    <dbReference type="NCBI Taxonomy" id="3045177"/>
    <lineage>
        <taxon>Bacteria</taxon>
        <taxon>Bacillati</taxon>
        <taxon>Actinomycetota</taxon>
        <taxon>Actinomycetes</taxon>
        <taxon>Micromonosporales</taxon>
        <taxon>Micromonosporaceae</taxon>
        <taxon>Actinoplanes</taxon>
    </lineage>
</organism>
<feature type="transmembrane region" description="Helical" evidence="2">
    <location>
        <begin position="216"/>
        <end position="237"/>
    </location>
</feature>
<feature type="transmembrane region" description="Helical" evidence="2">
    <location>
        <begin position="302"/>
        <end position="324"/>
    </location>
</feature>
<keyword evidence="4" id="KW-1185">Reference proteome</keyword>
<keyword evidence="2" id="KW-1133">Transmembrane helix</keyword>
<accession>A0ABT6WUM6</accession>
<feature type="transmembrane region" description="Helical" evidence="2">
    <location>
        <begin position="23"/>
        <end position="45"/>
    </location>
</feature>
<feature type="transmembrane region" description="Helical" evidence="2">
    <location>
        <begin position="51"/>
        <end position="72"/>
    </location>
</feature>
<feature type="transmembrane region" description="Helical" evidence="2">
    <location>
        <begin position="84"/>
        <end position="103"/>
    </location>
</feature>
<dbReference type="SUPFAM" id="SSF103473">
    <property type="entry name" value="MFS general substrate transporter"/>
    <property type="match status" value="1"/>
</dbReference>
<dbReference type="InterPro" id="IPR036259">
    <property type="entry name" value="MFS_trans_sf"/>
</dbReference>
<dbReference type="PANTHER" id="PTHR23542:SF1">
    <property type="entry name" value="MAJOR FACILITATOR SUPERFAMILY (MFS) PROFILE DOMAIN-CONTAINING PROTEIN"/>
    <property type="match status" value="1"/>
</dbReference>
<dbReference type="Proteomes" id="UP001241758">
    <property type="component" value="Unassembled WGS sequence"/>
</dbReference>
<evidence type="ECO:0000313" key="3">
    <source>
        <dbReference type="EMBL" id="MDI6103450.1"/>
    </source>
</evidence>
<dbReference type="Pfam" id="PF07690">
    <property type="entry name" value="MFS_1"/>
    <property type="match status" value="1"/>
</dbReference>
<dbReference type="InterPro" id="IPR011701">
    <property type="entry name" value="MFS"/>
</dbReference>
<dbReference type="CDD" id="cd06174">
    <property type="entry name" value="MFS"/>
    <property type="match status" value="1"/>
</dbReference>
<comment type="caution">
    <text evidence="3">The sequence shown here is derived from an EMBL/GenBank/DDBJ whole genome shotgun (WGS) entry which is preliminary data.</text>
</comment>
<dbReference type="RefSeq" id="WP_282764564.1">
    <property type="nucleotide sequence ID" value="NZ_JASCTH010000025.1"/>
</dbReference>
<sequence length="424" mass="42588">MSAVTAEPSSLRLVLRAKFVRRLLVFSQTGRLPMAAAPLALLLFAREVHGLALAGLVVAAYTAGMAVSAPLLARTVDRWRQPPVLWASALLSAAGFVVVAASAHRVPVLLAGAVFAGLGTPPLEACLRALWPALVPAGSVPAAYSLDLAVQEVIYVTGPLVTLAAVGLAGPAAGLLAAAVLQLAGVAGFALTPVVRTWRGEAGERHWAGPLRVPRFVMIVAGVICAGAAVGSLPVVVTGYAEAAGNRALSGWMLAAQAVGALAGGLLYTRATSGGSGRLPLTAAVFAAGYVPLLLVPGPVPMALLLAVSGLALPPLLTAVFLAADRLTPPGTAVEAFAWIITAFTVGSAAGAAITGPLVSDGIRYGFTLAPVAGLLAVAAMCAATYLGRRPHPAPLLLPTPPAAPTSEAGPTPDRAHLAPHPEP</sequence>
<reference evidence="3 4" key="1">
    <citation type="submission" date="2023-05" db="EMBL/GenBank/DDBJ databases">
        <title>Actinoplanes sp. NEAU-A12 genome sequencing.</title>
        <authorList>
            <person name="Wang Z.-S."/>
        </authorList>
    </citation>
    <scope>NUCLEOTIDE SEQUENCE [LARGE SCALE GENOMIC DNA]</scope>
    <source>
        <strain evidence="3 4">NEAU-A12</strain>
    </source>
</reference>
<feature type="transmembrane region" description="Helical" evidence="2">
    <location>
        <begin position="249"/>
        <end position="267"/>
    </location>
</feature>
<evidence type="ECO:0000256" key="2">
    <source>
        <dbReference type="SAM" id="Phobius"/>
    </source>
</evidence>
<keyword evidence="2" id="KW-0812">Transmembrane</keyword>